<evidence type="ECO:0000313" key="6">
    <source>
        <dbReference type="Proteomes" id="UP001597218"/>
    </source>
</evidence>
<dbReference type="Gene3D" id="3.40.30.10">
    <property type="entry name" value="Glutaredoxin"/>
    <property type="match status" value="1"/>
</dbReference>
<dbReference type="PANTHER" id="PTHR12151:SF25">
    <property type="entry name" value="LINALOOL DEHYDRATASE_ISOMERASE DOMAIN-CONTAINING PROTEIN"/>
    <property type="match status" value="1"/>
</dbReference>
<gene>
    <name evidence="5" type="ORF">ACFSFY_05310</name>
</gene>
<dbReference type="RefSeq" id="WP_381536142.1">
    <property type="nucleotide sequence ID" value="NZ_JBHUGI010000009.1"/>
</dbReference>
<dbReference type="Pfam" id="PF02630">
    <property type="entry name" value="SCO1-SenC"/>
    <property type="match status" value="1"/>
</dbReference>
<evidence type="ECO:0000256" key="2">
    <source>
        <dbReference type="ARBA" id="ARBA00023008"/>
    </source>
</evidence>
<accession>A0ABW4SDB4</accession>
<dbReference type="InterPro" id="IPR036249">
    <property type="entry name" value="Thioredoxin-like_sf"/>
</dbReference>
<evidence type="ECO:0000256" key="1">
    <source>
        <dbReference type="ARBA" id="ARBA00010996"/>
    </source>
</evidence>
<dbReference type="CDD" id="cd02968">
    <property type="entry name" value="SCO"/>
    <property type="match status" value="1"/>
</dbReference>
<evidence type="ECO:0000259" key="4">
    <source>
        <dbReference type="PROSITE" id="PS51352"/>
    </source>
</evidence>
<dbReference type="PANTHER" id="PTHR12151">
    <property type="entry name" value="ELECTRON TRANSPORT PROTIN SCO1/SENC FAMILY MEMBER"/>
    <property type="match status" value="1"/>
</dbReference>
<keyword evidence="6" id="KW-1185">Reference proteome</keyword>
<proteinExistence type="inferred from homology"/>
<evidence type="ECO:0000256" key="3">
    <source>
        <dbReference type="SAM" id="SignalP"/>
    </source>
</evidence>
<comment type="caution">
    <text evidence="5">The sequence shown here is derived from an EMBL/GenBank/DDBJ whole genome shotgun (WGS) entry which is preliminary data.</text>
</comment>
<dbReference type="Proteomes" id="UP001597218">
    <property type="component" value="Unassembled WGS sequence"/>
</dbReference>
<comment type="similarity">
    <text evidence="1">Belongs to the SCO1/2 family.</text>
</comment>
<dbReference type="PROSITE" id="PS51352">
    <property type="entry name" value="THIOREDOXIN_2"/>
    <property type="match status" value="1"/>
</dbReference>
<dbReference type="InterPro" id="IPR003782">
    <property type="entry name" value="SCO1/SenC"/>
</dbReference>
<sequence length="189" mass="21748">MRSHKGFLLAFVCFLLLSACSRQEQTLKKIEPFTFTNQDGQAFGSADLMDKVWIADFIFTKCESVCPPMTIEMANLQEQFNKDGIDIEFVSFTVDPTIDSPDVLKEYVQQFTEDESNWNMVSGYSQNEIEVFAREQFQTVIQKPKTSTQVIHSTNFFLVNKNGAVVKEYNYVDETYVKSLTKDILKLNK</sequence>
<reference evidence="6" key="1">
    <citation type="journal article" date="2019" name="Int. J. Syst. Evol. Microbiol.">
        <title>The Global Catalogue of Microorganisms (GCM) 10K type strain sequencing project: providing services to taxonomists for standard genome sequencing and annotation.</title>
        <authorList>
            <consortium name="The Broad Institute Genomics Platform"/>
            <consortium name="The Broad Institute Genome Sequencing Center for Infectious Disease"/>
            <person name="Wu L."/>
            <person name="Ma J."/>
        </authorList>
    </citation>
    <scope>NUCLEOTIDE SEQUENCE [LARGE SCALE GENOMIC DNA]</scope>
    <source>
        <strain evidence="6">CGMCC 4.7177</strain>
    </source>
</reference>
<dbReference type="InterPro" id="IPR013766">
    <property type="entry name" value="Thioredoxin_domain"/>
</dbReference>
<dbReference type="EMBL" id="JBHUGI010000009">
    <property type="protein sequence ID" value="MFD1927482.1"/>
    <property type="molecule type" value="Genomic_DNA"/>
</dbReference>
<dbReference type="SUPFAM" id="SSF52833">
    <property type="entry name" value="Thioredoxin-like"/>
    <property type="match status" value="1"/>
</dbReference>
<dbReference type="PROSITE" id="PS51257">
    <property type="entry name" value="PROKAR_LIPOPROTEIN"/>
    <property type="match status" value="1"/>
</dbReference>
<organism evidence="5 6">
    <name type="scientific">Sporosarcina siberiensis</name>
    <dbReference type="NCBI Taxonomy" id="1365606"/>
    <lineage>
        <taxon>Bacteria</taxon>
        <taxon>Bacillati</taxon>
        <taxon>Bacillota</taxon>
        <taxon>Bacilli</taxon>
        <taxon>Bacillales</taxon>
        <taxon>Caryophanaceae</taxon>
        <taxon>Sporosarcina</taxon>
    </lineage>
</organism>
<keyword evidence="3" id="KW-0732">Signal</keyword>
<protein>
    <submittedName>
        <fullName evidence="5">SCO family protein</fullName>
    </submittedName>
</protein>
<name>A0ABW4SDB4_9BACL</name>
<feature type="domain" description="Thioredoxin" evidence="4">
    <location>
        <begin position="24"/>
        <end position="189"/>
    </location>
</feature>
<evidence type="ECO:0000313" key="5">
    <source>
        <dbReference type="EMBL" id="MFD1927482.1"/>
    </source>
</evidence>
<feature type="chain" id="PRO_5046087148" evidence="3">
    <location>
        <begin position="25"/>
        <end position="189"/>
    </location>
</feature>
<keyword evidence="2" id="KW-0186">Copper</keyword>
<feature type="signal peptide" evidence="3">
    <location>
        <begin position="1"/>
        <end position="24"/>
    </location>
</feature>